<name>A0A821XSU9_9BILA</name>
<proteinExistence type="predicted"/>
<evidence type="ECO:0000313" key="3">
    <source>
        <dbReference type="Proteomes" id="UP000663873"/>
    </source>
</evidence>
<reference evidence="1" key="1">
    <citation type="submission" date="2021-02" db="EMBL/GenBank/DDBJ databases">
        <authorList>
            <person name="Nowell W R."/>
        </authorList>
    </citation>
    <scope>NUCLEOTIDE SEQUENCE</scope>
</reference>
<dbReference type="Proteomes" id="UP000663848">
    <property type="component" value="Unassembled WGS sequence"/>
</dbReference>
<organism evidence="1 3">
    <name type="scientific">Rotaria socialis</name>
    <dbReference type="NCBI Taxonomy" id="392032"/>
    <lineage>
        <taxon>Eukaryota</taxon>
        <taxon>Metazoa</taxon>
        <taxon>Spiralia</taxon>
        <taxon>Gnathifera</taxon>
        <taxon>Rotifera</taxon>
        <taxon>Eurotatoria</taxon>
        <taxon>Bdelloidea</taxon>
        <taxon>Philodinida</taxon>
        <taxon>Philodinidae</taxon>
        <taxon>Rotaria</taxon>
    </lineage>
</organism>
<evidence type="ECO:0000313" key="1">
    <source>
        <dbReference type="EMBL" id="CAF4948703.1"/>
    </source>
</evidence>
<sequence>MIAILLYTKVLCYALISEENNGLNDPDSSLPSGLSP</sequence>
<protein>
    <submittedName>
        <fullName evidence="1">Uncharacterized protein</fullName>
    </submittedName>
</protein>
<dbReference type="AlphaFoldDB" id="A0A821XSU9"/>
<comment type="caution">
    <text evidence="1">The sequence shown here is derived from an EMBL/GenBank/DDBJ whole genome shotgun (WGS) entry which is preliminary data.</text>
</comment>
<gene>
    <name evidence="2" type="ORF">QYT958_LOCUS47657</name>
    <name evidence="1" type="ORF">UJA718_LOCUS47649</name>
</gene>
<accession>A0A821XSU9</accession>
<dbReference type="EMBL" id="CAJOBR010090950">
    <property type="protein sequence ID" value="CAF5140677.1"/>
    <property type="molecule type" value="Genomic_DNA"/>
</dbReference>
<keyword evidence="3" id="KW-1185">Reference proteome</keyword>
<feature type="non-terminal residue" evidence="1">
    <location>
        <position position="36"/>
    </location>
</feature>
<evidence type="ECO:0000313" key="2">
    <source>
        <dbReference type="EMBL" id="CAF5140677.1"/>
    </source>
</evidence>
<dbReference type="EMBL" id="CAJOBP010091381">
    <property type="protein sequence ID" value="CAF4948703.1"/>
    <property type="molecule type" value="Genomic_DNA"/>
</dbReference>
<dbReference type="Proteomes" id="UP000663873">
    <property type="component" value="Unassembled WGS sequence"/>
</dbReference>